<protein>
    <submittedName>
        <fullName evidence="1">Uncharacterized protein</fullName>
    </submittedName>
</protein>
<keyword evidence="2" id="KW-1185">Reference proteome</keyword>
<evidence type="ECO:0000313" key="2">
    <source>
        <dbReference type="Proteomes" id="UP000638648"/>
    </source>
</evidence>
<dbReference type="EMBL" id="JADBEM010000001">
    <property type="protein sequence ID" value="MBE1603343.1"/>
    <property type="molecule type" value="Genomic_DNA"/>
</dbReference>
<comment type="caution">
    <text evidence="1">The sequence shown here is derived from an EMBL/GenBank/DDBJ whole genome shotgun (WGS) entry which is preliminary data.</text>
</comment>
<organism evidence="1 2">
    <name type="scientific">Actinopolymorpha pittospori</name>
    <dbReference type="NCBI Taxonomy" id="648752"/>
    <lineage>
        <taxon>Bacteria</taxon>
        <taxon>Bacillati</taxon>
        <taxon>Actinomycetota</taxon>
        <taxon>Actinomycetes</taxon>
        <taxon>Propionibacteriales</taxon>
        <taxon>Actinopolymorphaceae</taxon>
        <taxon>Actinopolymorpha</taxon>
    </lineage>
</organism>
<dbReference type="RefSeq" id="WP_192748201.1">
    <property type="nucleotide sequence ID" value="NZ_BAABJL010000253.1"/>
</dbReference>
<reference evidence="1" key="1">
    <citation type="submission" date="2020-10" db="EMBL/GenBank/DDBJ databases">
        <title>Sequencing the genomes of 1000 actinobacteria strains.</title>
        <authorList>
            <person name="Klenk H.-P."/>
        </authorList>
    </citation>
    <scope>NUCLEOTIDE SEQUENCE</scope>
    <source>
        <strain evidence="1">DSM 45354</strain>
    </source>
</reference>
<accession>A0A927MR34</accession>
<dbReference type="Proteomes" id="UP000638648">
    <property type="component" value="Unassembled WGS sequence"/>
</dbReference>
<evidence type="ECO:0000313" key="1">
    <source>
        <dbReference type="EMBL" id="MBE1603343.1"/>
    </source>
</evidence>
<sequence length="52" mass="5624">MALAEDTHHLLDLLSMLPEPTDDAWPALWDLMANASKAERSARSSATASLTT</sequence>
<dbReference type="AlphaFoldDB" id="A0A927MR34"/>
<name>A0A927MR34_9ACTN</name>
<proteinExistence type="predicted"/>
<gene>
    <name evidence="1" type="ORF">HEB94_000191</name>
</gene>